<feature type="compositionally biased region" description="Acidic residues" evidence="6">
    <location>
        <begin position="617"/>
        <end position="632"/>
    </location>
</feature>
<dbReference type="InterPro" id="IPR008906">
    <property type="entry name" value="HATC_C_dom"/>
</dbReference>
<dbReference type="GO" id="GO:0005634">
    <property type="term" value="C:nucleus"/>
    <property type="evidence" value="ECO:0007669"/>
    <property type="project" value="UniProtKB-SubCell"/>
</dbReference>
<dbReference type="OMA" id="NIVEWEG"/>
<evidence type="ECO:0000313" key="9">
    <source>
        <dbReference type="Proteomes" id="UP000184267"/>
    </source>
</evidence>
<gene>
    <name evidence="8" type="ORF">TRAPUB_1276</name>
</gene>
<keyword evidence="4" id="KW-0862">Zinc</keyword>
<evidence type="ECO:0000256" key="4">
    <source>
        <dbReference type="ARBA" id="ARBA00022833"/>
    </source>
</evidence>
<dbReference type="OrthoDB" id="2751120at2759"/>
<dbReference type="Pfam" id="PF05699">
    <property type="entry name" value="Dimer_Tnp_hAT"/>
    <property type="match status" value="1"/>
</dbReference>
<dbReference type="AlphaFoldDB" id="A0A1M2VJT0"/>
<keyword evidence="3" id="KW-0863">Zinc-finger</keyword>
<evidence type="ECO:0000256" key="6">
    <source>
        <dbReference type="SAM" id="MobiDB-lite"/>
    </source>
</evidence>
<dbReference type="PANTHER" id="PTHR46481">
    <property type="entry name" value="ZINC FINGER BED DOMAIN-CONTAINING PROTEIN 4"/>
    <property type="match status" value="1"/>
</dbReference>
<keyword evidence="5" id="KW-0539">Nucleus</keyword>
<dbReference type="GO" id="GO:0008270">
    <property type="term" value="F:zinc ion binding"/>
    <property type="evidence" value="ECO:0007669"/>
    <property type="project" value="UniProtKB-KW"/>
</dbReference>
<keyword evidence="2" id="KW-0479">Metal-binding</keyword>
<feature type="compositionally biased region" description="Basic and acidic residues" evidence="6">
    <location>
        <begin position="633"/>
        <end position="643"/>
    </location>
</feature>
<evidence type="ECO:0000259" key="7">
    <source>
        <dbReference type="Pfam" id="PF05699"/>
    </source>
</evidence>
<keyword evidence="9" id="KW-1185">Reference proteome</keyword>
<feature type="region of interest" description="Disordered" evidence="6">
    <location>
        <begin position="615"/>
        <end position="643"/>
    </location>
</feature>
<evidence type="ECO:0000256" key="1">
    <source>
        <dbReference type="ARBA" id="ARBA00004123"/>
    </source>
</evidence>
<sequence>MEVFGYIGVAVGNCKGAAGFHGLRPFKIVEDRALLSLLKTGRPGYFVPSPSTVLRDLKVVFARSRNRIAKLLQEYEGDLHFASDEWSTPNHRAFMAITVHFVLDGKPMCLLLDFIEVAWVHSGENLASTFTDVLKEFGIAEKMMGITCDNASNNDTMVEELKDLLPGFPGNDYRVRCFAHVLNLVVKSLIKHFDVRETSDPATAEGDARELLELAREMESEELTTQAERAAGEDEDDELDDADDEVDGMAELTDEQRVEFEHDVLPVKLTMAKLRKLAFKIVHSTTKLLPAWKELLGELGQPVVLIPRDVRTRWNSTFEMLDSCLKHQKALTQLCSDKSNGLRSFEVSEREWEIAKQLCNMLKVFKDATSFFSKQTPNLASVIPAMDHIDAHLTTASLDEQAYDSALRVSAGLAQRTLNKYYSLTDDSTTYRIAMMLHPRHKLLYFKKMKWKEEWISNAREILRTEYEKRYANCLPRAKQTHPGSDESGEEASSLVEEKNDINIFEALEHEDVADDEVSDELTRYLSTDPERVKDALEWWNDRRASFPNLSRMALDYLSIPATSVDPERMFSRGRLALPHTRNRLSPQSTRALMCVGNWSIAGFIRQSDARKAAQLEEVEGGSDDSDFEMEDGWDKIDVSSLQ</sequence>
<dbReference type="EMBL" id="MNAD01001115">
    <property type="protein sequence ID" value="OJT07830.1"/>
    <property type="molecule type" value="Genomic_DNA"/>
</dbReference>
<reference evidence="8 9" key="1">
    <citation type="submission" date="2016-10" db="EMBL/GenBank/DDBJ databases">
        <title>Genome sequence of the basidiomycete white-rot fungus Trametes pubescens.</title>
        <authorList>
            <person name="Makela M.R."/>
            <person name="Granchi Z."/>
            <person name="Peng M."/>
            <person name="De Vries R.P."/>
            <person name="Grigoriev I."/>
            <person name="Riley R."/>
            <person name="Hilden K."/>
        </authorList>
    </citation>
    <scope>NUCLEOTIDE SEQUENCE [LARGE SCALE GENOMIC DNA]</scope>
    <source>
        <strain evidence="8 9">FBCC735</strain>
    </source>
</reference>
<dbReference type="GO" id="GO:0046983">
    <property type="term" value="F:protein dimerization activity"/>
    <property type="evidence" value="ECO:0007669"/>
    <property type="project" value="InterPro"/>
</dbReference>
<dbReference type="InterPro" id="IPR012337">
    <property type="entry name" value="RNaseH-like_sf"/>
</dbReference>
<dbReference type="SUPFAM" id="SSF53098">
    <property type="entry name" value="Ribonuclease H-like"/>
    <property type="match status" value="1"/>
</dbReference>
<evidence type="ECO:0000256" key="2">
    <source>
        <dbReference type="ARBA" id="ARBA00022723"/>
    </source>
</evidence>
<evidence type="ECO:0000313" key="8">
    <source>
        <dbReference type="EMBL" id="OJT07830.1"/>
    </source>
</evidence>
<dbReference type="InterPro" id="IPR052035">
    <property type="entry name" value="ZnF_BED_domain_contain"/>
</dbReference>
<proteinExistence type="predicted"/>
<dbReference type="PANTHER" id="PTHR46481:SF10">
    <property type="entry name" value="ZINC FINGER BED DOMAIN-CONTAINING PROTEIN 39"/>
    <property type="match status" value="1"/>
</dbReference>
<protein>
    <recommendedName>
        <fullName evidence="7">HAT C-terminal dimerisation domain-containing protein</fullName>
    </recommendedName>
</protein>
<dbReference type="STRING" id="154538.A0A1M2VJT0"/>
<feature type="domain" description="HAT C-terminal dimerisation" evidence="7">
    <location>
        <begin position="521"/>
        <end position="599"/>
    </location>
</feature>
<accession>A0A1M2VJT0</accession>
<name>A0A1M2VJT0_TRAPU</name>
<dbReference type="Proteomes" id="UP000184267">
    <property type="component" value="Unassembled WGS sequence"/>
</dbReference>
<evidence type="ECO:0000256" key="3">
    <source>
        <dbReference type="ARBA" id="ARBA00022771"/>
    </source>
</evidence>
<comment type="caution">
    <text evidence="8">The sequence shown here is derived from an EMBL/GenBank/DDBJ whole genome shotgun (WGS) entry which is preliminary data.</text>
</comment>
<evidence type="ECO:0000256" key="5">
    <source>
        <dbReference type="ARBA" id="ARBA00023242"/>
    </source>
</evidence>
<comment type="subcellular location">
    <subcellularLocation>
        <location evidence="1">Nucleus</location>
    </subcellularLocation>
</comment>
<feature type="region of interest" description="Disordered" evidence="6">
    <location>
        <begin position="219"/>
        <end position="241"/>
    </location>
</feature>
<organism evidence="8 9">
    <name type="scientific">Trametes pubescens</name>
    <name type="common">White-rot fungus</name>
    <dbReference type="NCBI Taxonomy" id="154538"/>
    <lineage>
        <taxon>Eukaryota</taxon>
        <taxon>Fungi</taxon>
        <taxon>Dikarya</taxon>
        <taxon>Basidiomycota</taxon>
        <taxon>Agaricomycotina</taxon>
        <taxon>Agaricomycetes</taxon>
        <taxon>Polyporales</taxon>
        <taxon>Polyporaceae</taxon>
        <taxon>Trametes</taxon>
    </lineage>
</organism>